<dbReference type="InterPro" id="IPR002698">
    <property type="entry name" value="FTHF_cligase"/>
</dbReference>
<feature type="binding site" evidence="4">
    <location>
        <position position="50"/>
    </location>
    <ligand>
        <name>substrate</name>
    </ligand>
</feature>
<dbReference type="PANTHER" id="PTHR23407:SF1">
    <property type="entry name" value="5-FORMYLTETRAHYDROFOLATE CYCLO-LIGASE"/>
    <property type="match status" value="1"/>
</dbReference>
<dbReference type="AlphaFoldDB" id="A0A150XI99"/>
<evidence type="ECO:0000313" key="7">
    <source>
        <dbReference type="Proteomes" id="UP000075606"/>
    </source>
</evidence>
<dbReference type="Proteomes" id="UP000075606">
    <property type="component" value="Unassembled WGS sequence"/>
</dbReference>
<evidence type="ECO:0000256" key="5">
    <source>
        <dbReference type="RuleBase" id="RU361279"/>
    </source>
</evidence>
<dbReference type="EC" id="6.3.3.2" evidence="5"/>
<keyword evidence="7" id="KW-1185">Reference proteome</keyword>
<dbReference type="EMBL" id="LRPC01000001">
    <property type="protein sequence ID" value="KYG78460.1"/>
    <property type="molecule type" value="Genomic_DNA"/>
</dbReference>
<sequence length="190" mass="21947">MNKKVLRSMFLEKRLTLTAEEHGRRNEQLLKHCQQFVNSRTSLKTAHIFVSMPEQNEPDTLKLIDWLIGEKQMSVLSSKTFYKERRLSHHKIINSTDFVLNPKGIPEPTNSALEDPKQIDIVFVPLISFDEQGNRIGYGAGLYDRFLKEVRSDCLKVGMAITPPLNTIDYTNEFDVSLDFCINHLGIYKF</sequence>
<dbReference type="GO" id="GO:0005524">
    <property type="term" value="F:ATP binding"/>
    <property type="evidence" value="ECO:0007669"/>
    <property type="project" value="UniProtKB-KW"/>
</dbReference>
<dbReference type="Pfam" id="PF01812">
    <property type="entry name" value="5-FTHF_cyc-lig"/>
    <property type="match status" value="1"/>
</dbReference>
<dbReference type="STRING" id="333140.AWW68_06745"/>
<organism evidence="6 7">
    <name type="scientific">Roseivirga spongicola</name>
    <dbReference type="NCBI Taxonomy" id="333140"/>
    <lineage>
        <taxon>Bacteria</taxon>
        <taxon>Pseudomonadati</taxon>
        <taxon>Bacteroidota</taxon>
        <taxon>Cytophagia</taxon>
        <taxon>Cytophagales</taxon>
        <taxon>Roseivirgaceae</taxon>
        <taxon>Roseivirga</taxon>
    </lineage>
</organism>
<evidence type="ECO:0000313" key="6">
    <source>
        <dbReference type="EMBL" id="KYG78460.1"/>
    </source>
</evidence>
<dbReference type="RefSeq" id="WP_068218276.1">
    <property type="nucleotide sequence ID" value="NZ_LRPC01000001.1"/>
</dbReference>
<dbReference type="GO" id="GO:0030272">
    <property type="term" value="F:5-formyltetrahydrofolate cyclo-ligase activity"/>
    <property type="evidence" value="ECO:0007669"/>
    <property type="project" value="UniProtKB-EC"/>
</dbReference>
<dbReference type="OrthoDB" id="9801938at2"/>
<evidence type="ECO:0000256" key="2">
    <source>
        <dbReference type="ARBA" id="ARBA00022741"/>
    </source>
</evidence>
<dbReference type="InterPro" id="IPR024185">
    <property type="entry name" value="FTHF_cligase-like_sf"/>
</dbReference>
<dbReference type="PANTHER" id="PTHR23407">
    <property type="entry name" value="ATPASE INHIBITOR/5-FORMYLTETRAHYDROFOLATE CYCLO-LIGASE"/>
    <property type="match status" value="1"/>
</dbReference>
<evidence type="ECO:0000256" key="3">
    <source>
        <dbReference type="ARBA" id="ARBA00022840"/>
    </source>
</evidence>
<feature type="binding site" evidence="4">
    <location>
        <begin position="135"/>
        <end position="143"/>
    </location>
    <ligand>
        <name>ATP</name>
        <dbReference type="ChEBI" id="CHEBI:30616"/>
    </ligand>
</feature>
<dbReference type="InterPro" id="IPR037171">
    <property type="entry name" value="NagB/RpiA_transferase-like"/>
</dbReference>
<proteinExistence type="inferred from homology"/>
<keyword evidence="3 4" id="KW-0067">ATP-binding</keyword>
<dbReference type="Gene3D" id="3.40.50.10420">
    <property type="entry name" value="NagB/RpiA/CoA transferase-like"/>
    <property type="match status" value="1"/>
</dbReference>
<feature type="binding site" evidence="4">
    <location>
        <begin position="3"/>
        <end position="7"/>
    </location>
    <ligand>
        <name>ATP</name>
        <dbReference type="ChEBI" id="CHEBI:30616"/>
    </ligand>
</feature>
<accession>A0A150XI99</accession>
<comment type="catalytic activity">
    <reaction evidence="5">
        <text>(6S)-5-formyl-5,6,7,8-tetrahydrofolate + ATP = (6R)-5,10-methenyltetrahydrofolate + ADP + phosphate</text>
        <dbReference type="Rhea" id="RHEA:10488"/>
        <dbReference type="ChEBI" id="CHEBI:30616"/>
        <dbReference type="ChEBI" id="CHEBI:43474"/>
        <dbReference type="ChEBI" id="CHEBI:57455"/>
        <dbReference type="ChEBI" id="CHEBI:57457"/>
        <dbReference type="ChEBI" id="CHEBI:456216"/>
        <dbReference type="EC" id="6.3.3.2"/>
    </reaction>
</comment>
<keyword evidence="2 4" id="KW-0547">Nucleotide-binding</keyword>
<comment type="similarity">
    <text evidence="1 5">Belongs to the 5-formyltetrahydrofolate cyclo-ligase family.</text>
</comment>
<name>A0A150XI99_9BACT</name>
<dbReference type="GO" id="GO:0046872">
    <property type="term" value="F:metal ion binding"/>
    <property type="evidence" value="ECO:0007669"/>
    <property type="project" value="UniProtKB-KW"/>
</dbReference>
<protein>
    <recommendedName>
        <fullName evidence="5">5-formyltetrahydrofolate cyclo-ligase</fullName>
        <ecNumber evidence="5">6.3.3.2</ecNumber>
    </recommendedName>
</protein>
<dbReference type="NCBIfam" id="TIGR02727">
    <property type="entry name" value="MTHFS_bact"/>
    <property type="match status" value="1"/>
</dbReference>
<keyword evidence="5" id="KW-0479">Metal-binding</keyword>
<dbReference type="SUPFAM" id="SSF100950">
    <property type="entry name" value="NagB/RpiA/CoA transferase-like"/>
    <property type="match status" value="1"/>
</dbReference>
<evidence type="ECO:0000256" key="4">
    <source>
        <dbReference type="PIRSR" id="PIRSR006806-1"/>
    </source>
</evidence>
<comment type="caution">
    <text evidence="6">The sequence shown here is derived from an EMBL/GenBank/DDBJ whole genome shotgun (WGS) entry which is preliminary data.</text>
</comment>
<gene>
    <name evidence="6" type="ORF">AWW68_06745</name>
</gene>
<feature type="binding site" evidence="4">
    <location>
        <position position="57"/>
    </location>
    <ligand>
        <name>substrate</name>
    </ligand>
</feature>
<dbReference type="PIRSF" id="PIRSF006806">
    <property type="entry name" value="FTHF_cligase"/>
    <property type="match status" value="1"/>
</dbReference>
<evidence type="ECO:0000256" key="1">
    <source>
        <dbReference type="ARBA" id="ARBA00010638"/>
    </source>
</evidence>
<dbReference type="GO" id="GO:0035999">
    <property type="term" value="P:tetrahydrofolate interconversion"/>
    <property type="evidence" value="ECO:0007669"/>
    <property type="project" value="TreeGrafter"/>
</dbReference>
<dbReference type="GO" id="GO:0009396">
    <property type="term" value="P:folic acid-containing compound biosynthetic process"/>
    <property type="evidence" value="ECO:0007669"/>
    <property type="project" value="TreeGrafter"/>
</dbReference>
<keyword evidence="5" id="KW-0460">Magnesium</keyword>
<reference evidence="6 7" key="1">
    <citation type="submission" date="2016-01" db="EMBL/GenBank/DDBJ databases">
        <title>Genome sequencing of Roseivirga spongicola UST030701-084.</title>
        <authorList>
            <person name="Selvaratnam C."/>
            <person name="Thevarajoo S."/>
            <person name="Goh K.M."/>
            <person name="Ee R."/>
            <person name="Chan K.-G."/>
            <person name="Chong C.S."/>
        </authorList>
    </citation>
    <scope>NUCLEOTIDE SEQUENCE [LARGE SCALE GENOMIC DNA]</scope>
    <source>
        <strain evidence="6 7">UST030701-084</strain>
    </source>
</reference>
<comment type="cofactor">
    <cofactor evidence="5">
        <name>Mg(2+)</name>
        <dbReference type="ChEBI" id="CHEBI:18420"/>
    </cofactor>
</comment>